<evidence type="ECO:0000313" key="4">
    <source>
        <dbReference type="EMBL" id="KAF9611716.1"/>
    </source>
</evidence>
<dbReference type="PANTHER" id="PTHR34200:SF8">
    <property type="entry name" value="TRANSMEMBRANE PROTEIN"/>
    <property type="match status" value="1"/>
</dbReference>
<feature type="domain" description="DUF7356" evidence="3">
    <location>
        <begin position="5"/>
        <end position="77"/>
    </location>
</feature>
<keyword evidence="2" id="KW-0812">Transmembrane</keyword>
<accession>A0A835I5M9</accession>
<name>A0A835I5M9_9MAGN</name>
<proteinExistence type="predicted"/>
<feature type="compositionally biased region" description="Basic and acidic residues" evidence="1">
    <location>
        <begin position="149"/>
        <end position="162"/>
    </location>
</feature>
<dbReference type="Pfam" id="PF24053">
    <property type="entry name" value="DUF7356"/>
    <property type="match status" value="1"/>
</dbReference>
<keyword evidence="5" id="KW-1185">Reference proteome</keyword>
<feature type="compositionally biased region" description="Polar residues" evidence="1">
    <location>
        <begin position="191"/>
        <end position="201"/>
    </location>
</feature>
<evidence type="ECO:0000256" key="2">
    <source>
        <dbReference type="SAM" id="Phobius"/>
    </source>
</evidence>
<evidence type="ECO:0000313" key="5">
    <source>
        <dbReference type="Proteomes" id="UP000631114"/>
    </source>
</evidence>
<dbReference type="PANTHER" id="PTHR34200">
    <property type="entry name" value="DENTIN SIALOPHOSPHOPROTEIN-LIKE ISOFORM X1"/>
    <property type="match status" value="1"/>
</dbReference>
<feature type="transmembrane region" description="Helical" evidence="2">
    <location>
        <begin position="104"/>
        <end position="122"/>
    </location>
</feature>
<keyword evidence="2" id="KW-1133">Transmembrane helix</keyword>
<keyword evidence="2" id="KW-0472">Membrane</keyword>
<dbReference type="AlphaFoldDB" id="A0A835I5M9"/>
<comment type="caution">
    <text evidence="4">The sequence shown here is derived from an EMBL/GenBank/DDBJ whole genome shotgun (WGS) entry which is preliminary data.</text>
</comment>
<dbReference type="InterPro" id="IPR055780">
    <property type="entry name" value="DUF7356"/>
</dbReference>
<feature type="compositionally biased region" description="Acidic residues" evidence="1">
    <location>
        <begin position="163"/>
        <end position="184"/>
    </location>
</feature>
<organism evidence="4 5">
    <name type="scientific">Coptis chinensis</name>
    <dbReference type="NCBI Taxonomy" id="261450"/>
    <lineage>
        <taxon>Eukaryota</taxon>
        <taxon>Viridiplantae</taxon>
        <taxon>Streptophyta</taxon>
        <taxon>Embryophyta</taxon>
        <taxon>Tracheophyta</taxon>
        <taxon>Spermatophyta</taxon>
        <taxon>Magnoliopsida</taxon>
        <taxon>Ranunculales</taxon>
        <taxon>Ranunculaceae</taxon>
        <taxon>Coptidoideae</taxon>
        <taxon>Coptis</taxon>
    </lineage>
</organism>
<gene>
    <name evidence="4" type="ORF">IFM89_034899</name>
</gene>
<dbReference type="Proteomes" id="UP000631114">
    <property type="component" value="Unassembled WGS sequence"/>
</dbReference>
<evidence type="ECO:0000256" key="1">
    <source>
        <dbReference type="SAM" id="MobiDB-lite"/>
    </source>
</evidence>
<evidence type="ECO:0000259" key="3">
    <source>
        <dbReference type="Pfam" id="PF24053"/>
    </source>
</evidence>
<feature type="region of interest" description="Disordered" evidence="1">
    <location>
        <begin position="147"/>
        <end position="214"/>
    </location>
</feature>
<protein>
    <recommendedName>
        <fullName evidence="3">DUF7356 domain-containing protein</fullName>
    </recommendedName>
</protein>
<dbReference type="EMBL" id="JADFTS010000004">
    <property type="protein sequence ID" value="KAF9611716.1"/>
    <property type="molecule type" value="Genomic_DNA"/>
</dbReference>
<dbReference type="OrthoDB" id="1936430at2759"/>
<sequence length="214" mass="23721">MWLTESPELSLLIQNKGTSLLSLKISAPDYVHLETNTVHLQQNEDKKVKVSIGKESKDTFIVLTAKDRNCSINFKDLIPHNSGKKTDHTAKSAFVDIVTKVPSIVFLSIAAVILVASSWMCVKFRSKHLTGEGTKYQKLETELPVTSAGKKETDVTGKKETDVVDGWDDSWGDDSWGDSWDDEEAPRTPSMPITPSLSSKGLASRRLSKDAWKD</sequence>
<reference evidence="4 5" key="1">
    <citation type="submission" date="2020-10" db="EMBL/GenBank/DDBJ databases">
        <title>The Coptis chinensis genome and diversification of protoberbering-type alkaloids.</title>
        <authorList>
            <person name="Wang B."/>
            <person name="Shu S."/>
            <person name="Song C."/>
            <person name="Liu Y."/>
        </authorList>
    </citation>
    <scope>NUCLEOTIDE SEQUENCE [LARGE SCALE GENOMIC DNA]</scope>
    <source>
        <strain evidence="4">HL-2020</strain>
        <tissue evidence="4">Leaf</tissue>
    </source>
</reference>